<protein>
    <submittedName>
        <fullName evidence="1">Uncharacterized protein</fullName>
    </submittedName>
</protein>
<evidence type="ECO:0000313" key="2">
    <source>
        <dbReference type="Proteomes" id="UP000006898"/>
    </source>
</evidence>
<dbReference type="KEGG" id="mox:DAMO_1315"/>
<evidence type="ECO:0000313" key="1">
    <source>
        <dbReference type="EMBL" id="CBE68375.1"/>
    </source>
</evidence>
<accession>D5MF46</accession>
<organism evidence="1 2">
    <name type="scientific">Methylomirabilis oxygeniifera</name>
    <dbReference type="NCBI Taxonomy" id="671143"/>
    <lineage>
        <taxon>Bacteria</taxon>
        <taxon>Candidatus Methylomirabilota</taxon>
        <taxon>Candidatus Methylomirabilia</taxon>
        <taxon>Candidatus Methylomirabilales</taxon>
        <taxon>Candidatus Methylomirabilaceae</taxon>
        <taxon>Candidatus Methylomirabilis</taxon>
    </lineage>
</organism>
<dbReference type="Proteomes" id="UP000006898">
    <property type="component" value="Chromosome"/>
</dbReference>
<dbReference type="EMBL" id="FP565575">
    <property type="protein sequence ID" value="CBE68375.1"/>
    <property type="molecule type" value="Genomic_DNA"/>
</dbReference>
<reference evidence="1 2" key="1">
    <citation type="journal article" date="2010" name="Nature">
        <title>Nitrite-driven anaerobic methane oxidation by oxygenic bacteria.</title>
        <authorList>
            <person name="Ettwig K.F."/>
            <person name="Butler M.K."/>
            <person name="Le Paslier D."/>
            <person name="Pelletier E."/>
            <person name="Mangenot S."/>
            <person name="Kuypers M.M.M."/>
            <person name="Schreiber F."/>
            <person name="Dutilh B.E."/>
            <person name="Zedelius J."/>
            <person name="de Beer D."/>
            <person name="Gloerich J."/>
            <person name="Wessels H.J.C.T."/>
            <person name="van Allen T."/>
            <person name="Luesken F."/>
            <person name="Wu M."/>
            <person name="van de Pas-Schoonen K.T."/>
            <person name="Op den Camp H.J.M."/>
            <person name="Janssen-Megens E.M."/>
            <person name="Francoijs K-J."/>
            <person name="Stunnenberg H."/>
            <person name="Weissenbach J."/>
            <person name="Jetten M.S.M."/>
            <person name="Strous M."/>
        </authorList>
    </citation>
    <scope>NUCLEOTIDE SEQUENCE [LARGE SCALE GENOMIC DNA]</scope>
</reference>
<proteinExistence type="predicted"/>
<dbReference type="HOGENOM" id="CLU_3005581_0_0_0"/>
<name>D5MF46_METO1</name>
<dbReference type="STRING" id="671143.DAMO_1315"/>
<dbReference type="AlphaFoldDB" id="D5MF46"/>
<sequence length="56" mass="6534">MPGEWIQTNKTVLLLLLPQEIDRVTTYLSVIGWKVFRLRHCEAKPKQSHSSSGQRR</sequence>
<gene>
    <name evidence="1" type="ORF">DAMO_1315</name>
</gene>